<dbReference type="Proteomes" id="UP000482634">
    <property type="component" value="Unassembled WGS sequence"/>
</dbReference>
<protein>
    <submittedName>
        <fullName evidence="1">Uncharacterized protein</fullName>
    </submittedName>
</protein>
<name>A0A6B3NWI9_9PSED</name>
<organism evidence="1 2">
    <name type="scientific">Pseudomonas brassicae</name>
    <dbReference type="NCBI Taxonomy" id="2708063"/>
    <lineage>
        <taxon>Bacteria</taxon>
        <taxon>Pseudomonadati</taxon>
        <taxon>Pseudomonadota</taxon>
        <taxon>Gammaproteobacteria</taxon>
        <taxon>Pseudomonadales</taxon>
        <taxon>Pseudomonadaceae</taxon>
        <taxon>Pseudomonas</taxon>
    </lineage>
</organism>
<accession>A0A6B3NWI9</accession>
<comment type="caution">
    <text evidence="1">The sequence shown here is derived from an EMBL/GenBank/DDBJ whole genome shotgun (WGS) entry which is preliminary data.</text>
</comment>
<gene>
    <name evidence="1" type="ORF">G3436_24295</name>
</gene>
<proteinExistence type="predicted"/>
<sequence>MEPHLMIPSTFCWTKMGVESGEGLDLIVRRKEWERQLGDGLFFWGIGQSLGDNAREAAASIDGEMQVLFSPMFSKPKDIDVRPEEIFVWNSWVDGRGNVMPLPKHVLITSRADLPSGRRKSSHYALVCRSDQRLGGGTEIEVTAAHLRNFSSDKPLGASQVTAVVKNANFALSGNAARKYAVSFIATMEAPYAVQLSDPSLLTPQDLERISEVSARGGIKDWSALVSRLRGQSQPALNVPVTLDLFDFEPGLSVAV</sequence>
<dbReference type="AlphaFoldDB" id="A0A6B3NWI9"/>
<evidence type="ECO:0000313" key="2">
    <source>
        <dbReference type="Proteomes" id="UP000482634"/>
    </source>
</evidence>
<dbReference type="EMBL" id="JAAHBU010000457">
    <property type="protein sequence ID" value="NER66406.1"/>
    <property type="molecule type" value="Genomic_DNA"/>
</dbReference>
<reference evidence="1 2" key="1">
    <citation type="submission" date="2020-02" db="EMBL/GenBank/DDBJ databases">
        <title>Broccoli isolated Pseudomonas sp.</title>
        <authorList>
            <person name="Fujikawa T."/>
            <person name="Sawada H."/>
        </authorList>
    </citation>
    <scope>NUCLEOTIDE SEQUENCE [LARGE SCALE GENOMIC DNA]</scope>
    <source>
        <strain evidence="1 2">MAFF212427</strain>
    </source>
</reference>
<evidence type="ECO:0000313" key="1">
    <source>
        <dbReference type="EMBL" id="NER66406.1"/>
    </source>
</evidence>
<keyword evidence="2" id="KW-1185">Reference proteome</keyword>